<dbReference type="EMBL" id="LWUJ01000011">
    <property type="protein sequence ID" value="OAL10214.1"/>
    <property type="molecule type" value="Genomic_DNA"/>
</dbReference>
<dbReference type="RefSeq" id="WP_187150062.1">
    <property type="nucleotide sequence ID" value="NZ_LWUJ01000011.1"/>
</dbReference>
<keyword evidence="2" id="KW-1185">Reference proteome</keyword>
<evidence type="ECO:0000313" key="1">
    <source>
        <dbReference type="EMBL" id="OAL10214.1"/>
    </source>
</evidence>
<name>A0A1A9QDP4_9MOLU</name>
<dbReference type="Proteomes" id="UP000077623">
    <property type="component" value="Unassembled WGS sequence"/>
</dbReference>
<organism evidence="1 2">
    <name type="scientific">Candidatus Mycoplasma haematobovis</name>
    <dbReference type="NCBI Taxonomy" id="432608"/>
    <lineage>
        <taxon>Bacteria</taxon>
        <taxon>Bacillati</taxon>
        <taxon>Mycoplasmatota</taxon>
        <taxon>Mollicutes</taxon>
        <taxon>Mycoplasmataceae</taxon>
        <taxon>Mycoplasma</taxon>
    </lineage>
</organism>
<sequence length="197" mass="23650">MSGLEKLIALAQAGDKEATQKLLEMYYFEACRWACKFITKLKHSNLIQFEHSEIDSFVYIAFVKTVKQYSLNREKIQSFKNFFYQMIKYQSYEELRTTFNWQVIPNYEKFTKQYMQEQENKPSEEEMFENKFKCKKIIAFLSKKCKLYADIFECKLLGYKNNEICDKLKISKSTLKSTSQYIKKLIREEFGQFGELL</sequence>
<protein>
    <submittedName>
        <fullName evidence="1">Uncharacterized protein</fullName>
    </submittedName>
</protein>
<accession>A0A1A9QDP4</accession>
<gene>
    <name evidence="1" type="ORF">A6V39_02080</name>
</gene>
<proteinExistence type="predicted"/>
<evidence type="ECO:0000313" key="2">
    <source>
        <dbReference type="Proteomes" id="UP000077623"/>
    </source>
</evidence>
<comment type="caution">
    <text evidence="1">The sequence shown here is derived from an EMBL/GenBank/DDBJ whole genome shotgun (WGS) entry which is preliminary data.</text>
</comment>
<reference evidence="2" key="1">
    <citation type="submission" date="2016-04" db="EMBL/GenBank/DDBJ databases">
        <authorList>
            <person name="Quiroz-Castaneda R.E."/>
            <person name="Martinez-Ocampo F."/>
        </authorList>
    </citation>
    <scope>NUCLEOTIDE SEQUENCE [LARGE SCALE GENOMIC DNA]</scope>
    <source>
        <strain evidence="2">INIFAP01</strain>
    </source>
</reference>
<dbReference type="AlphaFoldDB" id="A0A1A9QDP4"/>